<feature type="compositionally biased region" description="Low complexity" evidence="1">
    <location>
        <begin position="1"/>
        <end position="25"/>
    </location>
</feature>
<organism evidence="2 3">
    <name type="scientific">Pycnococcus provasolii</name>
    <dbReference type="NCBI Taxonomy" id="41880"/>
    <lineage>
        <taxon>Eukaryota</taxon>
        <taxon>Viridiplantae</taxon>
        <taxon>Chlorophyta</taxon>
        <taxon>Pseudoscourfieldiophyceae</taxon>
        <taxon>Pseudoscourfieldiales</taxon>
        <taxon>Pycnococcaceae</taxon>
        <taxon>Pycnococcus</taxon>
    </lineage>
</organism>
<evidence type="ECO:0000313" key="2">
    <source>
        <dbReference type="EMBL" id="GHP11152.1"/>
    </source>
</evidence>
<protein>
    <submittedName>
        <fullName evidence="2">Uncharacterized protein</fullName>
    </submittedName>
</protein>
<keyword evidence="3" id="KW-1185">Reference proteome</keyword>
<feature type="region of interest" description="Disordered" evidence="1">
    <location>
        <begin position="1"/>
        <end position="86"/>
    </location>
</feature>
<evidence type="ECO:0000256" key="1">
    <source>
        <dbReference type="SAM" id="MobiDB-lite"/>
    </source>
</evidence>
<accession>A0A830HVJ1</accession>
<feature type="compositionally biased region" description="Low complexity" evidence="1">
    <location>
        <begin position="41"/>
        <end position="52"/>
    </location>
</feature>
<proteinExistence type="predicted"/>
<dbReference type="Proteomes" id="UP000660262">
    <property type="component" value="Unassembled WGS sequence"/>
</dbReference>
<comment type="caution">
    <text evidence="2">The sequence shown here is derived from an EMBL/GenBank/DDBJ whole genome shotgun (WGS) entry which is preliminary data.</text>
</comment>
<name>A0A830HVJ1_9CHLO</name>
<sequence length="103" mass="10519">MVSARSSVSAAAAAAETPTPSSMSANELARTPPRSGPANKSATSPASRASTPGTGGSPSFGTPSSALLLSHGVRRDERTSREMTCSFPSEDDKIYLFASQQSV</sequence>
<evidence type="ECO:0000313" key="3">
    <source>
        <dbReference type="Proteomes" id="UP000660262"/>
    </source>
</evidence>
<dbReference type="EMBL" id="BNJQ01000033">
    <property type="protein sequence ID" value="GHP11152.1"/>
    <property type="molecule type" value="Genomic_DNA"/>
</dbReference>
<dbReference type="AlphaFoldDB" id="A0A830HVJ1"/>
<gene>
    <name evidence="2" type="ORF">PPROV_000988200</name>
</gene>
<reference evidence="2" key="1">
    <citation type="submission" date="2020-10" db="EMBL/GenBank/DDBJ databases">
        <title>Unveiling of a novel bifunctional photoreceptor, Dualchrome1, isolated from a cosmopolitan green alga.</title>
        <authorList>
            <person name="Suzuki S."/>
            <person name="Kawachi M."/>
        </authorList>
    </citation>
    <scope>NUCLEOTIDE SEQUENCE</scope>
    <source>
        <strain evidence="2">NIES 2893</strain>
    </source>
</reference>